<reference evidence="3 4" key="1">
    <citation type="journal article" date="2018" name="Mol. Biol. Evol.">
        <title>Analysis of the draft genome of the red seaweed Gracilariopsis chorda provides insights into genome size evolution in Rhodophyta.</title>
        <authorList>
            <person name="Lee J."/>
            <person name="Yang E.C."/>
            <person name="Graf L."/>
            <person name="Yang J.H."/>
            <person name="Qiu H."/>
            <person name="Zel Zion U."/>
            <person name="Chan C.X."/>
            <person name="Stephens T.G."/>
            <person name="Weber A.P.M."/>
            <person name="Boo G.H."/>
            <person name="Boo S.M."/>
            <person name="Kim K.M."/>
            <person name="Shin Y."/>
            <person name="Jung M."/>
            <person name="Lee S.J."/>
            <person name="Yim H.S."/>
            <person name="Lee J.H."/>
            <person name="Bhattacharya D."/>
            <person name="Yoon H.S."/>
        </authorList>
    </citation>
    <scope>NUCLEOTIDE SEQUENCE [LARGE SCALE GENOMIC DNA]</scope>
    <source>
        <strain evidence="3 4">SKKU-2015</strain>
        <tissue evidence="3">Whole body</tissue>
    </source>
</reference>
<name>A0A2V3IR07_9FLOR</name>
<dbReference type="GO" id="GO:0070930">
    <property type="term" value="P:trans-translation-dependent protein tagging"/>
    <property type="evidence" value="ECO:0007669"/>
    <property type="project" value="TreeGrafter"/>
</dbReference>
<keyword evidence="2" id="KW-0694">RNA-binding</keyword>
<dbReference type="Gene3D" id="2.40.280.10">
    <property type="match status" value="1"/>
</dbReference>
<protein>
    <submittedName>
        <fullName evidence="3">SsrA-binding protein</fullName>
    </submittedName>
</protein>
<dbReference type="PANTHER" id="PTHR30308:SF2">
    <property type="entry name" value="SSRA-BINDING PROTEIN"/>
    <property type="match status" value="1"/>
</dbReference>
<dbReference type="PANTHER" id="PTHR30308">
    <property type="entry name" value="TMRNA-BINDING COMPONENT OF TRANS-TRANSLATION TAGGING COMPLEX"/>
    <property type="match status" value="1"/>
</dbReference>
<dbReference type="InterPro" id="IPR020081">
    <property type="entry name" value="SsrA-bd_prot_CS"/>
</dbReference>
<dbReference type="SUPFAM" id="SSF74982">
    <property type="entry name" value="Small protein B (SmpB)"/>
    <property type="match status" value="1"/>
</dbReference>
<dbReference type="CDD" id="cd09294">
    <property type="entry name" value="SmpB"/>
    <property type="match status" value="1"/>
</dbReference>
<keyword evidence="4" id="KW-1185">Reference proteome</keyword>
<keyword evidence="1" id="KW-0963">Cytoplasm</keyword>
<dbReference type="HAMAP" id="MF_00023">
    <property type="entry name" value="SmpB"/>
    <property type="match status" value="1"/>
</dbReference>
<dbReference type="GO" id="GO:0005829">
    <property type="term" value="C:cytosol"/>
    <property type="evidence" value="ECO:0007669"/>
    <property type="project" value="TreeGrafter"/>
</dbReference>
<evidence type="ECO:0000313" key="3">
    <source>
        <dbReference type="EMBL" id="PXF44561.1"/>
    </source>
</evidence>
<dbReference type="GO" id="GO:0003723">
    <property type="term" value="F:RNA binding"/>
    <property type="evidence" value="ECO:0007669"/>
    <property type="project" value="UniProtKB-KW"/>
</dbReference>
<evidence type="ECO:0000256" key="1">
    <source>
        <dbReference type="ARBA" id="ARBA00022490"/>
    </source>
</evidence>
<dbReference type="NCBIfam" id="NF003843">
    <property type="entry name" value="PRK05422.1"/>
    <property type="match status" value="1"/>
</dbReference>
<dbReference type="STRING" id="448386.A0A2V3IR07"/>
<dbReference type="InterPro" id="IPR000037">
    <property type="entry name" value="SsrA-bd_prot"/>
</dbReference>
<accession>A0A2V3IR07</accession>
<dbReference type="InterPro" id="IPR023620">
    <property type="entry name" value="SmpB"/>
</dbReference>
<dbReference type="Proteomes" id="UP000247409">
    <property type="component" value="Unassembled WGS sequence"/>
</dbReference>
<dbReference type="PROSITE" id="PS01317">
    <property type="entry name" value="SSRP"/>
    <property type="match status" value="1"/>
</dbReference>
<dbReference type="AlphaFoldDB" id="A0A2V3IR07"/>
<comment type="caution">
    <text evidence="3">The sequence shown here is derived from an EMBL/GenBank/DDBJ whole genome shotgun (WGS) entry which is preliminary data.</text>
</comment>
<sequence>MPASFEHPLFFLQPPCLAPPPSRHAAIPHVSPIRMAARKARNYNPTIDNRIARSRYDFLETHECGMQLLGTEVKSVRLGQVNLRDSYAIVRNAQLYVRNMHISPYSFASEKFNHQPRREKKLLLHKKAIRKLGALVAEKGLTLVPTRLYFANGYAKIEIALAKGKNVRDRREDIKKRDDDRYMRQVEKIAVRGM</sequence>
<dbReference type="Pfam" id="PF01668">
    <property type="entry name" value="SmpB"/>
    <property type="match status" value="1"/>
</dbReference>
<proteinExistence type="inferred from homology"/>
<organism evidence="3 4">
    <name type="scientific">Gracilariopsis chorda</name>
    <dbReference type="NCBI Taxonomy" id="448386"/>
    <lineage>
        <taxon>Eukaryota</taxon>
        <taxon>Rhodophyta</taxon>
        <taxon>Florideophyceae</taxon>
        <taxon>Rhodymeniophycidae</taxon>
        <taxon>Gracilariales</taxon>
        <taxon>Gracilariaceae</taxon>
        <taxon>Gracilariopsis</taxon>
    </lineage>
</organism>
<evidence type="ECO:0000313" key="4">
    <source>
        <dbReference type="Proteomes" id="UP000247409"/>
    </source>
</evidence>
<dbReference type="OrthoDB" id="4717at2759"/>
<dbReference type="EMBL" id="NBIV01000088">
    <property type="protein sequence ID" value="PXF44561.1"/>
    <property type="molecule type" value="Genomic_DNA"/>
</dbReference>
<gene>
    <name evidence="3" type="ORF">BWQ96_05739</name>
</gene>
<evidence type="ECO:0000256" key="2">
    <source>
        <dbReference type="ARBA" id="ARBA00022884"/>
    </source>
</evidence>
<dbReference type="NCBIfam" id="TIGR00086">
    <property type="entry name" value="smpB"/>
    <property type="match status" value="1"/>
</dbReference>